<dbReference type="InterPro" id="IPR048661">
    <property type="entry name" value="CPL1-like"/>
</dbReference>
<evidence type="ECO:0000256" key="2">
    <source>
        <dbReference type="SAM" id="SignalP"/>
    </source>
</evidence>
<dbReference type="OrthoDB" id="439917at2759"/>
<evidence type="ECO:0000256" key="1">
    <source>
        <dbReference type="SAM" id="MobiDB-lite"/>
    </source>
</evidence>
<feature type="signal peptide" evidence="2">
    <location>
        <begin position="1"/>
        <end position="19"/>
    </location>
</feature>
<protein>
    <recommendedName>
        <fullName evidence="3">Protein CPL1-like domain-containing protein</fullName>
    </recommendedName>
</protein>
<feature type="region of interest" description="Disordered" evidence="1">
    <location>
        <begin position="69"/>
        <end position="96"/>
    </location>
</feature>
<dbReference type="Pfam" id="PF21671">
    <property type="entry name" value="CPL1-like"/>
    <property type="match status" value="1"/>
</dbReference>
<gene>
    <name evidence="4" type="ORF">BDQ12DRAFT_203673</name>
</gene>
<dbReference type="AlphaFoldDB" id="A0A5C3MHZ7"/>
<evidence type="ECO:0000313" key="5">
    <source>
        <dbReference type="Proteomes" id="UP000308652"/>
    </source>
</evidence>
<dbReference type="PANTHER" id="PTHR35192">
    <property type="entry name" value="PROTEIN, PUTATIVE-RELATED"/>
    <property type="match status" value="1"/>
</dbReference>
<evidence type="ECO:0000313" key="4">
    <source>
        <dbReference type="EMBL" id="TFK43986.1"/>
    </source>
</evidence>
<keyword evidence="5" id="KW-1185">Reference proteome</keyword>
<evidence type="ECO:0000259" key="3">
    <source>
        <dbReference type="Pfam" id="PF21671"/>
    </source>
</evidence>
<feature type="chain" id="PRO_5023114260" description="Protein CPL1-like domain-containing protein" evidence="2">
    <location>
        <begin position="20"/>
        <end position="182"/>
    </location>
</feature>
<reference evidence="4 5" key="1">
    <citation type="journal article" date="2019" name="Nat. Ecol. Evol.">
        <title>Megaphylogeny resolves global patterns of mushroom evolution.</title>
        <authorList>
            <person name="Varga T."/>
            <person name="Krizsan K."/>
            <person name="Foldi C."/>
            <person name="Dima B."/>
            <person name="Sanchez-Garcia M."/>
            <person name="Sanchez-Ramirez S."/>
            <person name="Szollosi G.J."/>
            <person name="Szarkandi J.G."/>
            <person name="Papp V."/>
            <person name="Albert L."/>
            <person name="Andreopoulos W."/>
            <person name="Angelini C."/>
            <person name="Antonin V."/>
            <person name="Barry K.W."/>
            <person name="Bougher N.L."/>
            <person name="Buchanan P."/>
            <person name="Buyck B."/>
            <person name="Bense V."/>
            <person name="Catcheside P."/>
            <person name="Chovatia M."/>
            <person name="Cooper J."/>
            <person name="Damon W."/>
            <person name="Desjardin D."/>
            <person name="Finy P."/>
            <person name="Geml J."/>
            <person name="Haridas S."/>
            <person name="Hughes K."/>
            <person name="Justo A."/>
            <person name="Karasinski D."/>
            <person name="Kautmanova I."/>
            <person name="Kiss B."/>
            <person name="Kocsube S."/>
            <person name="Kotiranta H."/>
            <person name="LaButti K.M."/>
            <person name="Lechner B.E."/>
            <person name="Liimatainen K."/>
            <person name="Lipzen A."/>
            <person name="Lukacs Z."/>
            <person name="Mihaltcheva S."/>
            <person name="Morgado L.N."/>
            <person name="Niskanen T."/>
            <person name="Noordeloos M.E."/>
            <person name="Ohm R.A."/>
            <person name="Ortiz-Santana B."/>
            <person name="Ovrebo C."/>
            <person name="Racz N."/>
            <person name="Riley R."/>
            <person name="Savchenko A."/>
            <person name="Shiryaev A."/>
            <person name="Soop K."/>
            <person name="Spirin V."/>
            <person name="Szebenyi C."/>
            <person name="Tomsovsky M."/>
            <person name="Tulloss R.E."/>
            <person name="Uehling J."/>
            <person name="Grigoriev I.V."/>
            <person name="Vagvolgyi C."/>
            <person name="Papp T."/>
            <person name="Martin F.M."/>
            <person name="Miettinen O."/>
            <person name="Hibbett D.S."/>
            <person name="Nagy L.G."/>
        </authorList>
    </citation>
    <scope>NUCLEOTIDE SEQUENCE [LARGE SCALE GENOMIC DNA]</scope>
    <source>
        <strain evidence="4 5">CBS 166.37</strain>
    </source>
</reference>
<organism evidence="4 5">
    <name type="scientific">Crucibulum laeve</name>
    <dbReference type="NCBI Taxonomy" id="68775"/>
    <lineage>
        <taxon>Eukaryota</taxon>
        <taxon>Fungi</taxon>
        <taxon>Dikarya</taxon>
        <taxon>Basidiomycota</taxon>
        <taxon>Agaricomycotina</taxon>
        <taxon>Agaricomycetes</taxon>
        <taxon>Agaricomycetidae</taxon>
        <taxon>Agaricales</taxon>
        <taxon>Agaricineae</taxon>
        <taxon>Nidulariaceae</taxon>
        <taxon>Crucibulum</taxon>
    </lineage>
</organism>
<dbReference type="PANTHER" id="PTHR35192:SF2">
    <property type="entry name" value="APPLE DOMAIN-CONTAINING PROTEIN"/>
    <property type="match status" value="1"/>
</dbReference>
<dbReference type="InterPro" id="IPR038955">
    <property type="entry name" value="PriA/CPL1_fungi"/>
</dbReference>
<dbReference type="EMBL" id="ML213591">
    <property type="protein sequence ID" value="TFK43986.1"/>
    <property type="molecule type" value="Genomic_DNA"/>
</dbReference>
<sequence>MARLILLVALFAFLGAVAARCPVGFALIPADDSVSKCICRSGTKIKKPDPSCAYTVSGRVCLSTCPKNRRPNRKGPKQVVMSDKGSREHCPEESEPCPINPTDVNSEMECIAPLEDIANCGGCVSLGKGQDCASVPGARVSECVRGVCKMRSCSRGYRLDAVAGTCISKPRIVDLLKEPSMH</sequence>
<dbReference type="STRING" id="68775.A0A5C3MHZ7"/>
<accession>A0A5C3MHZ7</accession>
<proteinExistence type="predicted"/>
<dbReference type="Proteomes" id="UP000308652">
    <property type="component" value="Unassembled WGS sequence"/>
</dbReference>
<keyword evidence="2" id="KW-0732">Signal</keyword>
<name>A0A5C3MHZ7_9AGAR</name>
<feature type="domain" description="Protein CPL1-like" evidence="3">
    <location>
        <begin position="108"/>
        <end position="167"/>
    </location>
</feature>